<keyword evidence="8" id="KW-1185">Reference proteome</keyword>
<protein>
    <submittedName>
        <fullName evidence="7">HAD-IIIA family hydrolase</fullName>
    </submittedName>
</protein>
<gene>
    <name evidence="7" type="ORF">RFV38_02750</name>
</gene>
<comment type="similarity">
    <text evidence="2">Belongs to the KdsC family.</text>
</comment>
<comment type="cofactor">
    <cofactor evidence="1">
        <name>Mg(2+)</name>
        <dbReference type="ChEBI" id="CHEBI:18420"/>
    </cofactor>
</comment>
<dbReference type="InterPro" id="IPR036412">
    <property type="entry name" value="HAD-like_sf"/>
</dbReference>
<dbReference type="Gene3D" id="3.40.50.1000">
    <property type="entry name" value="HAD superfamily/HAD-like"/>
    <property type="match status" value="1"/>
</dbReference>
<evidence type="ECO:0000313" key="7">
    <source>
        <dbReference type="EMBL" id="MDX8335424.1"/>
    </source>
</evidence>
<dbReference type="SFLD" id="SFLDS00003">
    <property type="entry name" value="Haloacid_Dehalogenase"/>
    <property type="match status" value="1"/>
</dbReference>
<evidence type="ECO:0000256" key="2">
    <source>
        <dbReference type="ARBA" id="ARBA00005893"/>
    </source>
</evidence>
<dbReference type="NCBIfam" id="TIGR01662">
    <property type="entry name" value="HAD-SF-IIIA"/>
    <property type="match status" value="1"/>
</dbReference>
<dbReference type="GO" id="GO:0016787">
    <property type="term" value="F:hydrolase activity"/>
    <property type="evidence" value="ECO:0007669"/>
    <property type="project" value="UniProtKB-KW"/>
</dbReference>
<proteinExistence type="inferred from homology"/>
<dbReference type="Pfam" id="PF08282">
    <property type="entry name" value="Hydrolase_3"/>
    <property type="match status" value="1"/>
</dbReference>
<keyword evidence="4" id="KW-0479">Metal-binding</keyword>
<dbReference type="CDD" id="cd01630">
    <property type="entry name" value="HAD_KDO-like"/>
    <property type="match status" value="1"/>
</dbReference>
<dbReference type="InterPro" id="IPR023214">
    <property type="entry name" value="HAD_sf"/>
</dbReference>
<dbReference type="RefSeq" id="WP_320312825.1">
    <property type="nucleotide sequence ID" value="NZ_JAVIKH010000002.1"/>
</dbReference>
<evidence type="ECO:0000256" key="1">
    <source>
        <dbReference type="ARBA" id="ARBA00001946"/>
    </source>
</evidence>
<comment type="subunit">
    <text evidence="3">Homotetramer.</text>
</comment>
<dbReference type="PANTHER" id="PTHR21485:SF3">
    <property type="entry name" value="N-ACYLNEURAMINATE CYTIDYLYLTRANSFERASE"/>
    <property type="match status" value="1"/>
</dbReference>
<accession>A0ABU4W9P9</accession>
<dbReference type="NCBIfam" id="TIGR01670">
    <property type="entry name" value="KdsC-phosphatas"/>
    <property type="match status" value="1"/>
</dbReference>
<dbReference type="SFLD" id="SFLDG01138">
    <property type="entry name" value="C1.6.2:_Deoxy-d-mannose-octulo"/>
    <property type="match status" value="1"/>
</dbReference>
<sequence>MIKLIVLDVDGTLTDGKLYISNSGDEMKSFNVKDGLGITQAIKLGKEIAIITGKTSKIVHRRCEELGIKEIHQGIKDKISTLDSILDKYNLSYDNIAYMGDDLIDLAVMKRCKLAGAPKDSVDEILAISDFISTKNGGDGAVREFIEFILKKENLWENVINNFMPTEQ</sequence>
<evidence type="ECO:0000256" key="3">
    <source>
        <dbReference type="ARBA" id="ARBA00011881"/>
    </source>
</evidence>
<evidence type="ECO:0000313" key="8">
    <source>
        <dbReference type="Proteomes" id="UP001279681"/>
    </source>
</evidence>
<reference evidence="8" key="1">
    <citation type="submission" date="2023-07" db="EMBL/GenBank/DDBJ databases">
        <authorList>
            <person name="Colorado M.A."/>
            <person name="Villamil L.M."/>
            <person name="Melo J.F."/>
            <person name="Rodriguez J.A."/>
            <person name="Ruiz R.Y."/>
        </authorList>
    </citation>
    <scope>NUCLEOTIDE SEQUENCE [LARGE SCALE GENOMIC DNA]</scope>
    <source>
        <strain evidence="8">C33</strain>
    </source>
</reference>
<evidence type="ECO:0000256" key="6">
    <source>
        <dbReference type="ARBA" id="ARBA00022842"/>
    </source>
</evidence>
<dbReference type="SFLD" id="SFLDG01136">
    <property type="entry name" value="C1.6:_Phosphoserine_Phosphatas"/>
    <property type="match status" value="1"/>
</dbReference>
<dbReference type="Proteomes" id="UP001279681">
    <property type="component" value="Unassembled WGS sequence"/>
</dbReference>
<evidence type="ECO:0000256" key="5">
    <source>
        <dbReference type="ARBA" id="ARBA00022801"/>
    </source>
</evidence>
<dbReference type="InterPro" id="IPR006549">
    <property type="entry name" value="HAD-SF_hydro_IIIA"/>
</dbReference>
<dbReference type="EMBL" id="JAVIKH010000002">
    <property type="protein sequence ID" value="MDX8335424.1"/>
    <property type="molecule type" value="Genomic_DNA"/>
</dbReference>
<keyword evidence="5 7" id="KW-0378">Hydrolase</keyword>
<comment type="caution">
    <text evidence="7">The sequence shown here is derived from an EMBL/GenBank/DDBJ whole genome shotgun (WGS) entry which is preliminary data.</text>
</comment>
<keyword evidence="6" id="KW-0460">Magnesium</keyword>
<name>A0ABU4W9P9_9FUSO</name>
<organism evidence="7 8">
    <name type="scientific">Candidatus Cetobacterium colombiensis</name>
    <dbReference type="NCBI Taxonomy" id="3073100"/>
    <lineage>
        <taxon>Bacteria</taxon>
        <taxon>Fusobacteriati</taxon>
        <taxon>Fusobacteriota</taxon>
        <taxon>Fusobacteriia</taxon>
        <taxon>Fusobacteriales</taxon>
        <taxon>Fusobacteriaceae</taxon>
        <taxon>Cetobacterium</taxon>
    </lineage>
</organism>
<dbReference type="SUPFAM" id="SSF56784">
    <property type="entry name" value="HAD-like"/>
    <property type="match status" value="1"/>
</dbReference>
<dbReference type="InterPro" id="IPR050793">
    <property type="entry name" value="CMP-NeuNAc_synthase"/>
</dbReference>
<dbReference type="PIRSF" id="PIRSF006118">
    <property type="entry name" value="KDO8-P_Ptase"/>
    <property type="match status" value="1"/>
</dbReference>
<dbReference type="InterPro" id="IPR010023">
    <property type="entry name" value="KdsC_fam"/>
</dbReference>
<evidence type="ECO:0000256" key="4">
    <source>
        <dbReference type="ARBA" id="ARBA00022723"/>
    </source>
</evidence>
<dbReference type="PANTHER" id="PTHR21485">
    <property type="entry name" value="HAD SUPERFAMILY MEMBERS CMAS AND KDSC"/>
    <property type="match status" value="1"/>
</dbReference>